<feature type="transmembrane region" description="Helical" evidence="1">
    <location>
        <begin position="100"/>
        <end position="117"/>
    </location>
</feature>
<dbReference type="InterPro" id="IPR037185">
    <property type="entry name" value="EmrE-like"/>
</dbReference>
<evidence type="ECO:0000256" key="1">
    <source>
        <dbReference type="SAM" id="Phobius"/>
    </source>
</evidence>
<reference evidence="3" key="1">
    <citation type="journal article" date="2023" name="Front. Microbiol.">
        <title>Isolation of Brucella inopinata from a White's tree frog (Litoria caerulea): pose exotic frogs a potential risk to human health?</title>
        <authorList>
            <person name="Scholz H.C."/>
            <person name="Heckers K.O."/>
            <person name="Appelt S."/>
            <person name="Geier-Doemling D."/>
            <person name="Schlegel P."/>
            <person name="Wattam A.R."/>
        </authorList>
    </citation>
    <scope>NUCLEOTIDE SEQUENCE</scope>
    <source>
        <strain evidence="3">FO700662</strain>
    </source>
</reference>
<organism evidence="3 4">
    <name type="scientific">Brucella inopinata</name>
    <dbReference type="NCBI Taxonomy" id="1218315"/>
    <lineage>
        <taxon>Bacteria</taxon>
        <taxon>Pseudomonadati</taxon>
        <taxon>Pseudomonadota</taxon>
        <taxon>Alphaproteobacteria</taxon>
        <taxon>Hyphomicrobiales</taxon>
        <taxon>Brucellaceae</taxon>
        <taxon>Brucella/Ochrobactrum group</taxon>
        <taxon>Brucella</taxon>
    </lineage>
</organism>
<feature type="transmembrane region" description="Helical" evidence="1">
    <location>
        <begin position="148"/>
        <end position="167"/>
    </location>
</feature>
<sequence length="297" mass="32491">MPPKSQGYIFTLLAVTIFATQDGISKYLASHYSPIFITMIRYWVFAAFVVLLALRSGGIAKAAATKRPLLQIFRGLLLATEIVTFIFGLSRAGMAMAQSIFQGAPLLVTMLSVPFLGEKVGWRRWTAIITGLCGVLLIINPINAHFDANMLFPVAATTMFAVYVVATRAVSKSDSAMTSFFYTGIGGVVVLTIVGMFHITPIAPHDWPWMAALCVCGIASHYFLIRAYDILEAGEVQPLTYFQLVIGAFIATLIFHEKLTWNIVAGAFIVVGAGLFAMLRERWLALEHKHGGANHAR</sequence>
<feature type="transmembrane region" description="Helical" evidence="1">
    <location>
        <begin position="261"/>
        <end position="279"/>
    </location>
</feature>
<dbReference type="EMBL" id="JARQXC010000036">
    <property type="protein sequence ID" value="MDL2334298.1"/>
    <property type="molecule type" value="Genomic_DNA"/>
</dbReference>
<feature type="transmembrane region" description="Helical" evidence="1">
    <location>
        <begin position="236"/>
        <end position="255"/>
    </location>
</feature>
<feature type="transmembrane region" description="Helical" evidence="1">
    <location>
        <begin position="75"/>
        <end position="94"/>
    </location>
</feature>
<dbReference type="InterPro" id="IPR000620">
    <property type="entry name" value="EamA_dom"/>
</dbReference>
<dbReference type="Proteomes" id="UP001171122">
    <property type="component" value="Unassembled WGS sequence"/>
</dbReference>
<keyword evidence="1" id="KW-0472">Membrane</keyword>
<feature type="transmembrane region" description="Helical" evidence="1">
    <location>
        <begin position="207"/>
        <end position="224"/>
    </location>
</feature>
<name>A0AAW7BIT4_9HYPH</name>
<keyword evidence="1" id="KW-0812">Transmembrane</keyword>
<evidence type="ECO:0000313" key="4">
    <source>
        <dbReference type="Proteomes" id="UP001171122"/>
    </source>
</evidence>
<protein>
    <submittedName>
        <fullName evidence="3">DMT family transporter</fullName>
    </submittedName>
</protein>
<evidence type="ECO:0000259" key="2">
    <source>
        <dbReference type="Pfam" id="PF00892"/>
    </source>
</evidence>
<dbReference type="Pfam" id="PF00892">
    <property type="entry name" value="EamA"/>
    <property type="match status" value="2"/>
</dbReference>
<dbReference type="GO" id="GO:0016020">
    <property type="term" value="C:membrane"/>
    <property type="evidence" value="ECO:0007669"/>
    <property type="project" value="InterPro"/>
</dbReference>
<dbReference type="AlphaFoldDB" id="A0AAW7BIT4"/>
<feature type="domain" description="EamA" evidence="2">
    <location>
        <begin position="7"/>
        <end position="139"/>
    </location>
</feature>
<comment type="caution">
    <text evidence="3">The sequence shown here is derived from an EMBL/GenBank/DDBJ whole genome shotgun (WGS) entry which is preliminary data.</text>
</comment>
<feature type="domain" description="EamA" evidence="2">
    <location>
        <begin position="151"/>
        <end position="274"/>
    </location>
</feature>
<proteinExistence type="predicted"/>
<feature type="transmembrane region" description="Helical" evidence="1">
    <location>
        <begin position="179"/>
        <end position="201"/>
    </location>
</feature>
<keyword evidence="4" id="KW-1185">Reference proteome</keyword>
<dbReference type="PANTHER" id="PTHR22911:SF103">
    <property type="entry name" value="BLR2811 PROTEIN"/>
    <property type="match status" value="1"/>
</dbReference>
<dbReference type="RefSeq" id="WP_008510577.1">
    <property type="nucleotide sequence ID" value="NZ_JARQXC010000036.1"/>
</dbReference>
<feature type="transmembrane region" description="Helical" evidence="1">
    <location>
        <begin position="35"/>
        <end position="54"/>
    </location>
</feature>
<keyword evidence="1" id="KW-1133">Transmembrane helix</keyword>
<dbReference type="SUPFAM" id="SSF103481">
    <property type="entry name" value="Multidrug resistance efflux transporter EmrE"/>
    <property type="match status" value="2"/>
</dbReference>
<evidence type="ECO:0000313" key="3">
    <source>
        <dbReference type="EMBL" id="MDL2334298.1"/>
    </source>
</evidence>
<dbReference type="Gene3D" id="1.10.3730.20">
    <property type="match status" value="2"/>
</dbReference>
<dbReference type="PANTHER" id="PTHR22911">
    <property type="entry name" value="ACYL-MALONYL CONDENSING ENZYME-RELATED"/>
    <property type="match status" value="1"/>
</dbReference>
<gene>
    <name evidence="3" type="ORF">P8A28_15430</name>
</gene>
<accession>A0AAW7BIT4</accession>
<feature type="transmembrane region" description="Helical" evidence="1">
    <location>
        <begin position="124"/>
        <end position="142"/>
    </location>
</feature>